<name>A0A7S1BW68_9STRA</name>
<sequence>MIISNIYCRISMMKRIECNVQDRISISYSASSIFTYCSGAASPIRLSTLSSISCSPSSRSASGFFTIQHPKAIPIPMNKLVNATLNNHPIRKAVIKYAIKTKNPGIRGAAA</sequence>
<gene>
    <name evidence="1" type="ORF">CHYS00102_LOCUS25226</name>
</gene>
<proteinExistence type="predicted"/>
<reference evidence="1" key="1">
    <citation type="submission" date="2021-01" db="EMBL/GenBank/DDBJ databases">
        <authorList>
            <person name="Corre E."/>
            <person name="Pelletier E."/>
            <person name="Niang G."/>
            <person name="Scheremetjew M."/>
            <person name="Finn R."/>
            <person name="Kale V."/>
            <person name="Holt S."/>
            <person name="Cochrane G."/>
            <person name="Meng A."/>
            <person name="Brown T."/>
            <person name="Cohen L."/>
        </authorList>
    </citation>
    <scope>NUCLEOTIDE SEQUENCE</scope>
    <source>
        <strain evidence="1">308</strain>
    </source>
</reference>
<protein>
    <submittedName>
        <fullName evidence="1">Uncharacterized protein</fullName>
    </submittedName>
</protein>
<evidence type="ECO:0000313" key="1">
    <source>
        <dbReference type="EMBL" id="CAD8898012.1"/>
    </source>
</evidence>
<dbReference type="AlphaFoldDB" id="A0A7S1BW68"/>
<organism evidence="1">
    <name type="scientific">Corethron hystrix</name>
    <dbReference type="NCBI Taxonomy" id="216773"/>
    <lineage>
        <taxon>Eukaryota</taxon>
        <taxon>Sar</taxon>
        <taxon>Stramenopiles</taxon>
        <taxon>Ochrophyta</taxon>
        <taxon>Bacillariophyta</taxon>
        <taxon>Coscinodiscophyceae</taxon>
        <taxon>Corethrophycidae</taxon>
        <taxon>Corethrales</taxon>
        <taxon>Corethraceae</taxon>
        <taxon>Corethron</taxon>
    </lineage>
</organism>
<dbReference type="EMBL" id="HBFR01034544">
    <property type="protein sequence ID" value="CAD8898012.1"/>
    <property type="molecule type" value="Transcribed_RNA"/>
</dbReference>
<accession>A0A7S1BW68</accession>